<feature type="domain" description="Protein kinase" evidence="2">
    <location>
        <begin position="64"/>
        <end position="275"/>
    </location>
</feature>
<organism evidence="3 4">
    <name type="scientific">Meloidogyne hapla</name>
    <name type="common">Root-knot nematode worm</name>
    <dbReference type="NCBI Taxonomy" id="6305"/>
    <lineage>
        <taxon>Eukaryota</taxon>
        <taxon>Metazoa</taxon>
        <taxon>Ecdysozoa</taxon>
        <taxon>Nematoda</taxon>
        <taxon>Chromadorea</taxon>
        <taxon>Rhabditida</taxon>
        <taxon>Tylenchina</taxon>
        <taxon>Tylenchomorpha</taxon>
        <taxon>Tylenchoidea</taxon>
        <taxon>Meloidogynidae</taxon>
        <taxon>Meloidogyninae</taxon>
        <taxon>Meloidogyne</taxon>
    </lineage>
</organism>
<dbReference type="SUPFAM" id="SSF56112">
    <property type="entry name" value="Protein kinase-like (PK-like)"/>
    <property type="match status" value="1"/>
</dbReference>
<dbReference type="PROSITE" id="PS50011">
    <property type="entry name" value="PROTEIN_KINASE_DOM"/>
    <property type="match status" value="1"/>
</dbReference>
<dbReference type="GO" id="GO:0004672">
    <property type="term" value="F:protein kinase activity"/>
    <property type="evidence" value="ECO:0007669"/>
    <property type="project" value="InterPro"/>
</dbReference>
<evidence type="ECO:0000313" key="4">
    <source>
        <dbReference type="WBParaSite" id="MhA1_Contig2206.frz3.gene3"/>
    </source>
</evidence>
<dbReference type="Gene3D" id="1.10.510.10">
    <property type="entry name" value="Transferase(Phosphotransferase) domain 1"/>
    <property type="match status" value="1"/>
</dbReference>
<reference evidence="4" key="1">
    <citation type="submission" date="2016-11" db="UniProtKB">
        <authorList>
            <consortium name="WormBaseParasite"/>
        </authorList>
    </citation>
    <scope>IDENTIFICATION</scope>
</reference>
<dbReference type="AlphaFoldDB" id="A0A1I8BGX3"/>
<protein>
    <submittedName>
        <fullName evidence="4">Protein kinase domain-containing protein</fullName>
    </submittedName>
</protein>
<accession>A0A1I8BGX3</accession>
<proteinExistence type="predicted"/>
<feature type="signal peptide" evidence="1">
    <location>
        <begin position="1"/>
        <end position="20"/>
    </location>
</feature>
<keyword evidence="1" id="KW-0732">Signal</keyword>
<sequence>MNLKFILLLLNSILPKLIYATRCEFCGKEVRGQLKEIELYLDYPNDHLNQNFDLNTPTNEIILEYDDLMTGSGAYSKVYHATLKEGLIGGKNREQIGCIALKQTIIPEGRERVEQYQQNEWNVLKLFNTLNENQRESIIKLYATAELNYSDRKILYTLLEWGGGRNFKRHISSQHSRQDWKINDDKVFELIKPAVQALRDLHRSIIVYQIVIGDLLAKLRSHQIILTIPRFERGNEASSSQSNQPPNSYEILDWINGYHKSYFDVNQWNNKIIHD</sequence>
<dbReference type="WBParaSite" id="MhA1_Contig2206.frz3.gene3">
    <property type="protein sequence ID" value="MhA1_Contig2206.frz3.gene3"/>
    <property type="gene ID" value="MhA1_Contig2206.frz3.gene3"/>
</dbReference>
<dbReference type="GO" id="GO:0005524">
    <property type="term" value="F:ATP binding"/>
    <property type="evidence" value="ECO:0007669"/>
    <property type="project" value="InterPro"/>
</dbReference>
<evidence type="ECO:0000259" key="2">
    <source>
        <dbReference type="PROSITE" id="PS50011"/>
    </source>
</evidence>
<dbReference type="InterPro" id="IPR011009">
    <property type="entry name" value="Kinase-like_dom_sf"/>
</dbReference>
<feature type="chain" id="PRO_5009315801" evidence="1">
    <location>
        <begin position="21"/>
        <end position="275"/>
    </location>
</feature>
<name>A0A1I8BGX3_MELHA</name>
<evidence type="ECO:0000313" key="3">
    <source>
        <dbReference type="Proteomes" id="UP000095281"/>
    </source>
</evidence>
<dbReference type="Proteomes" id="UP000095281">
    <property type="component" value="Unplaced"/>
</dbReference>
<evidence type="ECO:0000256" key="1">
    <source>
        <dbReference type="SAM" id="SignalP"/>
    </source>
</evidence>
<keyword evidence="3" id="KW-1185">Reference proteome</keyword>
<dbReference type="InterPro" id="IPR000719">
    <property type="entry name" value="Prot_kinase_dom"/>
</dbReference>